<name>A0ABD2CYJ3_VESMC</name>
<reference evidence="1 2" key="1">
    <citation type="journal article" date="2024" name="Ann. Entomol. Soc. Am.">
        <title>Genomic analyses of the southern and eastern yellowjacket wasps (Hymenoptera: Vespidae) reveal evolutionary signatures of social life.</title>
        <authorList>
            <person name="Catto M.A."/>
            <person name="Caine P.B."/>
            <person name="Orr S.E."/>
            <person name="Hunt B.G."/>
            <person name="Goodisman M.A.D."/>
        </authorList>
    </citation>
    <scope>NUCLEOTIDE SEQUENCE [LARGE SCALE GENOMIC DNA]</scope>
    <source>
        <strain evidence="1">232</strain>
        <tissue evidence="1">Head and thorax</tissue>
    </source>
</reference>
<comment type="caution">
    <text evidence="1">The sequence shown here is derived from an EMBL/GenBank/DDBJ whole genome shotgun (WGS) entry which is preliminary data.</text>
</comment>
<keyword evidence="2" id="KW-1185">Reference proteome</keyword>
<organism evidence="1 2">
    <name type="scientific">Vespula maculifrons</name>
    <name type="common">Eastern yellow jacket</name>
    <name type="synonym">Wasp</name>
    <dbReference type="NCBI Taxonomy" id="7453"/>
    <lineage>
        <taxon>Eukaryota</taxon>
        <taxon>Metazoa</taxon>
        <taxon>Ecdysozoa</taxon>
        <taxon>Arthropoda</taxon>
        <taxon>Hexapoda</taxon>
        <taxon>Insecta</taxon>
        <taxon>Pterygota</taxon>
        <taxon>Neoptera</taxon>
        <taxon>Endopterygota</taxon>
        <taxon>Hymenoptera</taxon>
        <taxon>Apocrita</taxon>
        <taxon>Aculeata</taxon>
        <taxon>Vespoidea</taxon>
        <taxon>Vespidae</taxon>
        <taxon>Vespinae</taxon>
        <taxon>Vespula</taxon>
    </lineage>
</organism>
<evidence type="ECO:0008006" key="3">
    <source>
        <dbReference type="Google" id="ProtNLM"/>
    </source>
</evidence>
<proteinExistence type="predicted"/>
<gene>
    <name evidence="1" type="ORF">V1477_001699</name>
</gene>
<dbReference type="AlphaFoldDB" id="A0ABD2CYJ3"/>
<evidence type="ECO:0000313" key="2">
    <source>
        <dbReference type="Proteomes" id="UP001607303"/>
    </source>
</evidence>
<sequence>MGLLYAALYISNCVSYNKLLFMLSVCMCVRTYVHNTYTYVTQSRNIHTCIHHTKARAQYHTPLIRNICNTVIMMLTCNKNTI</sequence>
<protein>
    <recommendedName>
        <fullName evidence="3">Secreted protein</fullName>
    </recommendedName>
</protein>
<dbReference type="EMBL" id="JAYRBN010000025">
    <property type="protein sequence ID" value="KAL2750203.1"/>
    <property type="molecule type" value="Genomic_DNA"/>
</dbReference>
<dbReference type="Proteomes" id="UP001607303">
    <property type="component" value="Unassembled WGS sequence"/>
</dbReference>
<accession>A0ABD2CYJ3</accession>
<evidence type="ECO:0000313" key="1">
    <source>
        <dbReference type="EMBL" id="KAL2750203.1"/>
    </source>
</evidence>